<evidence type="ECO:0000313" key="3">
    <source>
        <dbReference type="Proteomes" id="UP000629098"/>
    </source>
</evidence>
<gene>
    <name evidence="2" type="ORF">ICL16_20535</name>
</gene>
<feature type="chain" id="PRO_5035262943" evidence="1">
    <location>
        <begin position="29"/>
        <end position="165"/>
    </location>
</feature>
<comment type="caution">
    <text evidence="2">The sequence shown here is derived from an EMBL/GenBank/DDBJ whole genome shotgun (WGS) entry which is preliminary data.</text>
</comment>
<evidence type="ECO:0000313" key="2">
    <source>
        <dbReference type="EMBL" id="MBD2774391.1"/>
    </source>
</evidence>
<keyword evidence="1" id="KW-0732">Signal</keyword>
<reference evidence="2" key="1">
    <citation type="submission" date="2020-09" db="EMBL/GenBank/DDBJ databases">
        <title>Iningainema tapete sp. nov. (Scytonemataceae, Cyanobacteria) from greenhouses in central Florida (USA) produces two types of nodularin with biosynthetic potential for microcystin-LR and anabaenopeptins.</title>
        <authorList>
            <person name="Berthold D.E."/>
            <person name="Lefler F.W."/>
            <person name="Huang I.-S."/>
            <person name="Abdulla H."/>
            <person name="Zimba P.V."/>
            <person name="Laughinghouse H.D. IV."/>
        </authorList>
    </citation>
    <scope>NUCLEOTIDE SEQUENCE</scope>
    <source>
        <strain evidence="2">BLCCT55</strain>
    </source>
</reference>
<sequence>MLKGSQITAFALTLASAFVAITINVADAAQTGVGAASIINESELGNPEPLERRCPNPKKCPPCPPKGCTPPSHRPPIEITRPELINVTSTVAIEKLEALKTSGQATGDDYLLLGYFYSLEGQYDLSEVNYLKASELATDTDKKALAEQELKEIRAAKEMEEAPKY</sequence>
<keyword evidence="3" id="KW-1185">Reference proteome</keyword>
<dbReference type="RefSeq" id="WP_190831343.1">
    <property type="nucleotide sequence ID" value="NZ_CAWPPI010000069.1"/>
</dbReference>
<dbReference type="AlphaFoldDB" id="A0A8J7C8B2"/>
<proteinExistence type="predicted"/>
<evidence type="ECO:0000256" key="1">
    <source>
        <dbReference type="SAM" id="SignalP"/>
    </source>
</evidence>
<name>A0A8J7C8B2_9CYAN</name>
<feature type="signal peptide" evidence="1">
    <location>
        <begin position="1"/>
        <end position="28"/>
    </location>
</feature>
<organism evidence="2 3">
    <name type="scientific">Iningainema tapete BLCC-T55</name>
    <dbReference type="NCBI Taxonomy" id="2748662"/>
    <lineage>
        <taxon>Bacteria</taxon>
        <taxon>Bacillati</taxon>
        <taxon>Cyanobacteriota</taxon>
        <taxon>Cyanophyceae</taxon>
        <taxon>Nostocales</taxon>
        <taxon>Scytonemataceae</taxon>
        <taxon>Iningainema tapete</taxon>
    </lineage>
</organism>
<dbReference type="Proteomes" id="UP000629098">
    <property type="component" value="Unassembled WGS sequence"/>
</dbReference>
<accession>A0A8J7C8B2</accession>
<dbReference type="EMBL" id="JACXAE010000069">
    <property type="protein sequence ID" value="MBD2774391.1"/>
    <property type="molecule type" value="Genomic_DNA"/>
</dbReference>
<protein>
    <submittedName>
        <fullName evidence="2">Uncharacterized protein</fullName>
    </submittedName>
</protein>